<organism evidence="1 2">
    <name type="scientific">Bradymonas sediminis</name>
    <dbReference type="NCBI Taxonomy" id="1548548"/>
    <lineage>
        <taxon>Bacteria</taxon>
        <taxon>Deltaproteobacteria</taxon>
        <taxon>Bradymonadales</taxon>
        <taxon>Bradymonadaceae</taxon>
        <taxon>Bradymonas</taxon>
    </lineage>
</organism>
<evidence type="ECO:0000313" key="2">
    <source>
        <dbReference type="Proteomes" id="UP000249799"/>
    </source>
</evidence>
<dbReference type="AlphaFoldDB" id="A0A2Z4FPX9"/>
<reference evidence="1 2" key="1">
    <citation type="submission" date="2018-06" db="EMBL/GenBank/DDBJ databases">
        <title>Lujinxingia sediminis gen. nov. sp. nov., a new facultative anaerobic member of the class Deltaproteobacteria, and proposal of Lujinxingaceae fam. nov.</title>
        <authorList>
            <person name="Guo L.-Y."/>
            <person name="Li C.-M."/>
            <person name="Wang S."/>
            <person name="Du Z.-J."/>
        </authorList>
    </citation>
    <scope>NUCLEOTIDE SEQUENCE [LARGE SCALE GENOMIC DNA]</scope>
    <source>
        <strain evidence="1 2">FA350</strain>
    </source>
</reference>
<dbReference type="PROSITE" id="PS51257">
    <property type="entry name" value="PROKAR_LIPOPROTEIN"/>
    <property type="match status" value="1"/>
</dbReference>
<dbReference type="OrthoDB" id="5499252at2"/>
<dbReference type="EMBL" id="CP030032">
    <property type="protein sequence ID" value="AWV90728.1"/>
    <property type="molecule type" value="Genomic_DNA"/>
</dbReference>
<dbReference type="RefSeq" id="WP_111336345.1">
    <property type="nucleotide sequence ID" value="NZ_CP030032.1"/>
</dbReference>
<accession>A0A2Z4FPX9</accession>
<proteinExistence type="predicted"/>
<dbReference type="Proteomes" id="UP000249799">
    <property type="component" value="Chromosome"/>
</dbReference>
<protein>
    <submittedName>
        <fullName evidence="1">Uncharacterized protein</fullName>
    </submittedName>
</protein>
<name>A0A2Z4FPX9_9DELT</name>
<evidence type="ECO:0000313" key="1">
    <source>
        <dbReference type="EMBL" id="AWV90728.1"/>
    </source>
</evidence>
<dbReference type="KEGG" id="bsed:DN745_15965"/>
<sequence>MTPPKLSQNLLATLLLGACLLGTTGCTIGYRYHHIDDATLSERGTRGDIKGGGHMVELGLVLDVRYLRLVMPYMGASYEMELQASDGAQVAQSTMIEKRGFRLDVPALSIWNGKTGWGPGYPGIMKHRQSVEIWLSATGRVDDPLLGFADLGLVYYHHDLVAVRAFGGWGGAPFKQTSSTYGLENRRPEFWKTSATGPTGGVELTIGAGEQALDFIMYFLGTQKKIEDKMR</sequence>
<keyword evidence="2" id="KW-1185">Reference proteome</keyword>
<gene>
    <name evidence="1" type="ORF">DN745_15965</name>
</gene>